<organism evidence="3 4">
    <name type="scientific">Candidatus Kirkpatrickella diaphorinae</name>
    <dbReference type="NCBI Taxonomy" id="2984322"/>
    <lineage>
        <taxon>Bacteria</taxon>
        <taxon>Pseudomonadati</taxon>
        <taxon>Pseudomonadota</taxon>
        <taxon>Alphaproteobacteria</taxon>
        <taxon>Acetobacterales</taxon>
        <taxon>Acetobacteraceae</taxon>
        <taxon>Candidatus Kirkpatrickella</taxon>
    </lineage>
</organism>
<keyword evidence="2" id="KW-0808">Transferase</keyword>
<dbReference type="PANTHER" id="PTHR30160:SF1">
    <property type="entry name" value="LIPOPOLYSACCHARIDE 1,2-N-ACETYLGLUCOSAMINETRANSFERASE-RELATED"/>
    <property type="match status" value="1"/>
</dbReference>
<proteinExistence type="predicted"/>
<evidence type="ECO:0000313" key="4">
    <source>
        <dbReference type="Proteomes" id="UP001163831"/>
    </source>
</evidence>
<dbReference type="InterPro" id="IPR051199">
    <property type="entry name" value="LPS_LOS_Heptosyltrfase"/>
</dbReference>
<keyword evidence="1" id="KW-0328">Glycosyltransferase</keyword>
<dbReference type="PANTHER" id="PTHR30160">
    <property type="entry name" value="TETRAACYLDISACCHARIDE 4'-KINASE-RELATED"/>
    <property type="match status" value="1"/>
</dbReference>
<name>A0ABY6GHX3_9PROT</name>
<sequence>MNRILIIKLGALGDFIQAFPCFQAIRAAFPEAGISLLTTAPFASLGQAAPWFDDVMIDARPRWTDLRGLTHLRAQLRNFDLVIDLQTSGRSTRYHALAGAPRWSGLVRKDPFFHANPWRDEMHTLARQADQLRYAGIEECDSVDLSWLTSTPLQTQPADPYVILVPGAARHRPEKRWPIEKYAALARALSLKGLHIVIIGTASEKPLAQEILQHCPAALDMSGETRLTELAALMKGARHVIGNDTGPMHLAAMTGTPATVLFSSDSNPALTAPIGRRFGQVTVLRAADISAIPVETILASCGKTL</sequence>
<dbReference type="Pfam" id="PF01075">
    <property type="entry name" value="Glyco_transf_9"/>
    <property type="match status" value="1"/>
</dbReference>
<dbReference type="Proteomes" id="UP001163831">
    <property type="component" value="Chromosome"/>
</dbReference>
<evidence type="ECO:0000256" key="1">
    <source>
        <dbReference type="ARBA" id="ARBA00022676"/>
    </source>
</evidence>
<dbReference type="InterPro" id="IPR002201">
    <property type="entry name" value="Glyco_trans_9"/>
</dbReference>
<reference evidence="3" key="1">
    <citation type="submission" date="2022-10" db="EMBL/GenBank/DDBJ databases">
        <title>Candidatus Kirkpatrella diaphorinas gen. nov., sp. nov., an uncultured endosymbiont identified in a population of Diaphorina citri from Hawaii.</title>
        <authorList>
            <person name="Henry E.M."/>
            <person name="Carlson C.R."/>
            <person name="Kuo Y.-W."/>
        </authorList>
    </citation>
    <scope>NUCLEOTIDE SEQUENCE</scope>
    <source>
        <strain evidence="3">CADCRV1</strain>
    </source>
</reference>
<dbReference type="RefSeq" id="WP_319806701.1">
    <property type="nucleotide sequence ID" value="NZ_CP107052.1"/>
</dbReference>
<dbReference type="SUPFAM" id="SSF53756">
    <property type="entry name" value="UDP-Glycosyltransferase/glycogen phosphorylase"/>
    <property type="match status" value="1"/>
</dbReference>
<keyword evidence="4" id="KW-1185">Reference proteome</keyword>
<accession>A0ABY6GHX3</accession>
<dbReference type="Gene3D" id="3.40.50.2000">
    <property type="entry name" value="Glycogen Phosphorylase B"/>
    <property type="match status" value="2"/>
</dbReference>
<dbReference type="CDD" id="cd03789">
    <property type="entry name" value="GT9_LPS_heptosyltransferase"/>
    <property type="match status" value="1"/>
</dbReference>
<protein>
    <submittedName>
        <fullName evidence="3">Glycosyltransferase family 9 protein</fullName>
    </submittedName>
</protein>
<evidence type="ECO:0000256" key="2">
    <source>
        <dbReference type="ARBA" id="ARBA00022679"/>
    </source>
</evidence>
<evidence type="ECO:0000313" key="3">
    <source>
        <dbReference type="EMBL" id="UYH51107.1"/>
    </source>
</evidence>
<gene>
    <name evidence="3" type="ORF">N5W20_08450</name>
</gene>
<dbReference type="EMBL" id="CP107052">
    <property type="protein sequence ID" value="UYH51107.1"/>
    <property type="molecule type" value="Genomic_DNA"/>
</dbReference>